<keyword evidence="1" id="KW-0175">Coiled coil</keyword>
<evidence type="ECO:0000313" key="2">
    <source>
        <dbReference type="EMBL" id="PZO58708.1"/>
    </source>
</evidence>
<organism evidence="2 3">
    <name type="scientific">Phormidesmis priestleyi</name>
    <dbReference type="NCBI Taxonomy" id="268141"/>
    <lineage>
        <taxon>Bacteria</taxon>
        <taxon>Bacillati</taxon>
        <taxon>Cyanobacteriota</taxon>
        <taxon>Cyanophyceae</taxon>
        <taxon>Leptolyngbyales</taxon>
        <taxon>Leptolyngbyaceae</taxon>
        <taxon>Phormidesmis</taxon>
    </lineage>
</organism>
<accession>A0A2W4ZUX7</accession>
<sequence length="110" mass="12460">MINSTRSDLPADLTELVQSVHTMAQSRAGNALALLELLRLMDELHYEVRDTLFHEALPNGRQQLYQLLRDIEQNGGWPHIKRMRLTDLLDHLGEELNEADEAAASLEKGS</sequence>
<dbReference type="Proteomes" id="UP000249794">
    <property type="component" value="Unassembled WGS sequence"/>
</dbReference>
<evidence type="ECO:0000256" key="1">
    <source>
        <dbReference type="SAM" id="Coils"/>
    </source>
</evidence>
<name>A0A2W4ZUX7_9CYAN</name>
<protein>
    <submittedName>
        <fullName evidence="2">Uncharacterized protein</fullName>
    </submittedName>
</protein>
<dbReference type="AlphaFoldDB" id="A0A2W4ZUX7"/>
<dbReference type="EMBL" id="QBMP01000028">
    <property type="protein sequence ID" value="PZO58708.1"/>
    <property type="molecule type" value="Genomic_DNA"/>
</dbReference>
<evidence type="ECO:0000313" key="3">
    <source>
        <dbReference type="Proteomes" id="UP000249794"/>
    </source>
</evidence>
<proteinExistence type="predicted"/>
<feature type="coiled-coil region" evidence="1">
    <location>
        <begin position="82"/>
        <end position="109"/>
    </location>
</feature>
<reference evidence="3" key="1">
    <citation type="submission" date="2018-04" db="EMBL/GenBank/DDBJ databases">
        <authorList>
            <person name="Cornet L."/>
        </authorList>
    </citation>
    <scope>NUCLEOTIDE SEQUENCE [LARGE SCALE GENOMIC DNA]</scope>
</reference>
<comment type="caution">
    <text evidence="2">The sequence shown here is derived from an EMBL/GenBank/DDBJ whole genome shotgun (WGS) entry which is preliminary data.</text>
</comment>
<gene>
    <name evidence="2" type="ORF">DCF15_04460</name>
</gene>
<reference evidence="2 3" key="2">
    <citation type="submission" date="2018-06" db="EMBL/GenBank/DDBJ databases">
        <title>Metagenomic assembly of (sub)arctic Cyanobacteria and their associated microbiome from non-axenic cultures.</title>
        <authorList>
            <person name="Baurain D."/>
        </authorList>
    </citation>
    <scope>NUCLEOTIDE SEQUENCE [LARGE SCALE GENOMIC DNA]</scope>
    <source>
        <strain evidence="2">ULC027bin1</strain>
    </source>
</reference>